<dbReference type="GO" id="GO:0004089">
    <property type="term" value="F:carbonate dehydratase activity"/>
    <property type="evidence" value="ECO:0007669"/>
    <property type="project" value="InterPro"/>
</dbReference>
<dbReference type="AlphaFoldDB" id="I2FLL8"/>
<evidence type="ECO:0000256" key="2">
    <source>
        <dbReference type="SAM" id="Phobius"/>
    </source>
</evidence>
<dbReference type="GO" id="GO:0008270">
    <property type="term" value="F:zinc ion binding"/>
    <property type="evidence" value="ECO:0007669"/>
    <property type="project" value="InterPro"/>
</dbReference>
<keyword evidence="2" id="KW-0472">Membrane</keyword>
<dbReference type="SMART" id="SM01057">
    <property type="entry name" value="Carb_anhydrase"/>
    <property type="match status" value="1"/>
</dbReference>
<comment type="similarity">
    <text evidence="1">Belongs to the alpha-carbonic anhydrase family.</text>
</comment>
<dbReference type="InterPro" id="IPR023561">
    <property type="entry name" value="Carbonic_anhydrase_a-class"/>
</dbReference>
<name>I2FLL8_9METZ</name>
<keyword evidence="2" id="KW-0812">Transmembrane</keyword>
<dbReference type="PROSITE" id="PS51144">
    <property type="entry name" value="ALPHA_CA_2"/>
    <property type="match status" value="1"/>
</dbReference>
<gene>
    <name evidence="5" type="primary">ca</name>
</gene>
<dbReference type="InterPro" id="IPR001148">
    <property type="entry name" value="CA_dom"/>
</dbReference>
<feature type="chain" id="PRO_5003658617" evidence="3">
    <location>
        <begin position="17"/>
        <end position="312"/>
    </location>
</feature>
<sequence length="312" mass="33251">MKSAIVFSCLIACATAASWSYNYGAANGPNNWGMLPGFSTCGNGTKQTPIDIVRASATRQTYPTLSFSGATNETDWTIQNNGHSVAALPTADIWLSGGPLGSKVYKVYNIHIHFGNSSFRASEHSFDGGQRTTGEFHVVTYDRTFSNIGEAVASNRGDALSVFGVLFQAQTGQTYDAGITSLINMAANLTYAGDDYVDGLDFSTMVSALDLQQYYSYMGSLTTPGCAEVVSWIVANRLHYVSPAAIDQLMSLKAGMSATPGIDLQGNTRPLQALNGRTVSRSFDLSGSISTLFSANIYTLLAALLVAFLARN</sequence>
<evidence type="ECO:0000256" key="3">
    <source>
        <dbReference type="SAM" id="SignalP"/>
    </source>
</evidence>
<feature type="signal peptide" evidence="3">
    <location>
        <begin position="1"/>
        <end position="16"/>
    </location>
</feature>
<dbReference type="PANTHER" id="PTHR18952">
    <property type="entry name" value="CARBONIC ANHYDRASE"/>
    <property type="match status" value="1"/>
</dbReference>
<evidence type="ECO:0000256" key="1">
    <source>
        <dbReference type="ARBA" id="ARBA00010718"/>
    </source>
</evidence>
<organism evidence="5">
    <name type="scientific">Sycon raphanus</name>
    <dbReference type="NCBI Taxonomy" id="56443"/>
    <lineage>
        <taxon>Eukaryota</taxon>
        <taxon>Metazoa</taxon>
        <taxon>Porifera</taxon>
        <taxon>Calcarea</taxon>
        <taxon>Calcaronea</taxon>
        <taxon>Leucosolenida</taxon>
        <taxon>Sycettidae</taxon>
        <taxon>Sycon</taxon>
    </lineage>
</organism>
<dbReference type="SUPFAM" id="SSF51069">
    <property type="entry name" value="Carbonic anhydrase"/>
    <property type="match status" value="1"/>
</dbReference>
<evidence type="ECO:0000259" key="4">
    <source>
        <dbReference type="PROSITE" id="PS51144"/>
    </source>
</evidence>
<evidence type="ECO:0000313" key="5">
    <source>
        <dbReference type="EMBL" id="CCE46072.1"/>
    </source>
</evidence>
<feature type="transmembrane region" description="Helical" evidence="2">
    <location>
        <begin position="289"/>
        <end position="310"/>
    </location>
</feature>
<reference evidence="5" key="1">
    <citation type="submission" date="2011-11" db="EMBL/GenBank/DDBJ databases">
        <authorList>
            <person name="Mueller W."/>
        </authorList>
    </citation>
    <scope>NUCLEOTIDE SEQUENCE</scope>
    <source>
        <tissue evidence="5">Whole organism</tissue>
    </source>
</reference>
<keyword evidence="3" id="KW-0732">Signal</keyword>
<accession>I2FLL8</accession>
<keyword evidence="2" id="KW-1133">Transmembrane helix</keyword>
<dbReference type="PANTHER" id="PTHR18952:SF268">
    <property type="entry name" value="AGAP013402-PA"/>
    <property type="match status" value="1"/>
</dbReference>
<dbReference type="Pfam" id="PF00194">
    <property type="entry name" value="Carb_anhydrase"/>
    <property type="match status" value="1"/>
</dbReference>
<feature type="domain" description="Alpha-carbonic anhydrase" evidence="4">
    <location>
        <begin position="17"/>
        <end position="283"/>
    </location>
</feature>
<dbReference type="Gene3D" id="3.10.200.10">
    <property type="entry name" value="Alpha carbonic anhydrase"/>
    <property type="match status" value="1"/>
</dbReference>
<dbReference type="EMBL" id="HE610176">
    <property type="protein sequence ID" value="CCE46072.1"/>
    <property type="molecule type" value="mRNA"/>
</dbReference>
<protein>
    <submittedName>
        <fullName evidence="5">Carbonic anhydrase</fullName>
    </submittedName>
</protein>
<reference evidence="5" key="2">
    <citation type="journal article" date="2012" name="PLoS ONE">
        <title>Common genetic denominators for ca(++)-based skeleton in metazoa: role of osteoclast-stimulating factor and of carbonic anhydrase in a calcareous sponge.</title>
        <authorList>
            <person name="Muller W.E."/>
            <person name="Wang X."/>
            <person name="Grebenjuk V.A."/>
            <person name="Korzhev M."/>
            <person name="Wiens M."/>
            <person name="Schlossmacher U."/>
            <person name="Schroder H.C."/>
        </authorList>
    </citation>
    <scope>NUCLEOTIDE SEQUENCE</scope>
    <source>
        <tissue evidence="5">Whole organism</tissue>
    </source>
</reference>
<dbReference type="InterPro" id="IPR036398">
    <property type="entry name" value="CA_dom_sf"/>
</dbReference>
<dbReference type="CDD" id="cd00326">
    <property type="entry name" value="alpha_CA"/>
    <property type="match status" value="1"/>
</dbReference>
<proteinExistence type="evidence at transcript level"/>